<protein>
    <recommendedName>
        <fullName evidence="2">RHD domain-containing protein</fullName>
    </recommendedName>
</protein>
<dbReference type="GO" id="GO:0000978">
    <property type="term" value="F:RNA polymerase II cis-regulatory region sequence-specific DNA binding"/>
    <property type="evidence" value="ECO:0007669"/>
    <property type="project" value="TreeGrafter"/>
</dbReference>
<dbReference type="GO" id="GO:0007249">
    <property type="term" value="P:canonical NF-kappaB signal transduction"/>
    <property type="evidence" value="ECO:0007669"/>
    <property type="project" value="TreeGrafter"/>
</dbReference>
<evidence type="ECO:0000313" key="3">
    <source>
        <dbReference type="EnsemblMetazoa" id="AMAM007568-PA"/>
    </source>
</evidence>
<dbReference type="Pfam" id="PF00554">
    <property type="entry name" value="RHD_DNA_bind"/>
    <property type="match status" value="1"/>
</dbReference>
<dbReference type="PROSITE" id="PS50254">
    <property type="entry name" value="REL_2"/>
    <property type="match status" value="1"/>
</dbReference>
<dbReference type="EnsemblMetazoa" id="AMAM007568-RA">
    <property type="protein sequence ID" value="AMAM007568-PA"/>
    <property type="gene ID" value="AMAM007568"/>
</dbReference>
<dbReference type="GO" id="GO:0000981">
    <property type="term" value="F:DNA-binding transcription factor activity, RNA polymerase II-specific"/>
    <property type="evidence" value="ECO:0007669"/>
    <property type="project" value="TreeGrafter"/>
</dbReference>
<feature type="region of interest" description="Disordered" evidence="1">
    <location>
        <begin position="1"/>
        <end position="43"/>
    </location>
</feature>
<dbReference type="GO" id="GO:0005634">
    <property type="term" value="C:nucleus"/>
    <property type="evidence" value="ECO:0007669"/>
    <property type="project" value="TreeGrafter"/>
</dbReference>
<feature type="domain" description="RHD" evidence="2">
    <location>
        <begin position="162"/>
        <end position="224"/>
    </location>
</feature>
<dbReference type="InterPro" id="IPR037059">
    <property type="entry name" value="RHD_DNA_bind_dom_sf"/>
</dbReference>
<reference evidence="4" key="1">
    <citation type="submission" date="2013-09" db="EMBL/GenBank/DDBJ databases">
        <title>The Genome Sequence of Anopheles maculatus species B.</title>
        <authorList>
            <consortium name="The Broad Institute Genomics Platform"/>
            <person name="Neafsey D.E."/>
            <person name="Besansky N."/>
            <person name="Howell P."/>
            <person name="Walton C."/>
            <person name="Young S.K."/>
            <person name="Zeng Q."/>
            <person name="Gargeya S."/>
            <person name="Fitzgerald M."/>
            <person name="Haas B."/>
            <person name="Abouelleil A."/>
            <person name="Allen A.W."/>
            <person name="Alvarado L."/>
            <person name="Arachchi H.M."/>
            <person name="Berlin A.M."/>
            <person name="Chapman S.B."/>
            <person name="Gainer-Dewar J."/>
            <person name="Goldberg J."/>
            <person name="Griggs A."/>
            <person name="Gujja S."/>
            <person name="Hansen M."/>
            <person name="Howarth C."/>
            <person name="Imamovic A."/>
            <person name="Ireland A."/>
            <person name="Larimer J."/>
            <person name="McCowan C."/>
            <person name="Murphy C."/>
            <person name="Pearson M."/>
            <person name="Poon T.W."/>
            <person name="Priest M."/>
            <person name="Roberts A."/>
            <person name="Saif S."/>
            <person name="Shea T."/>
            <person name="Sisk P."/>
            <person name="Sykes S."/>
            <person name="Wortman J."/>
            <person name="Nusbaum C."/>
            <person name="Birren B."/>
        </authorList>
    </citation>
    <scope>NUCLEOTIDE SEQUENCE [LARGE SCALE GENOMIC DNA]</scope>
    <source>
        <strain evidence="4">maculatus3</strain>
    </source>
</reference>
<evidence type="ECO:0000259" key="2">
    <source>
        <dbReference type="PROSITE" id="PS50254"/>
    </source>
</evidence>
<feature type="compositionally biased region" description="Basic and acidic residues" evidence="1">
    <location>
        <begin position="17"/>
        <end position="31"/>
    </location>
</feature>
<dbReference type="GO" id="GO:0034097">
    <property type="term" value="P:response to cytokine"/>
    <property type="evidence" value="ECO:0007669"/>
    <property type="project" value="TreeGrafter"/>
</dbReference>
<dbReference type="GO" id="GO:0005737">
    <property type="term" value="C:cytoplasm"/>
    <property type="evidence" value="ECO:0007669"/>
    <property type="project" value="InterPro"/>
</dbReference>
<accession>A0A182SIP1</accession>
<dbReference type="GO" id="GO:0045087">
    <property type="term" value="P:innate immune response"/>
    <property type="evidence" value="ECO:0007669"/>
    <property type="project" value="TreeGrafter"/>
</dbReference>
<keyword evidence="4" id="KW-1185">Reference proteome</keyword>
<dbReference type="GO" id="GO:0045944">
    <property type="term" value="P:positive regulation of transcription by RNA polymerase II"/>
    <property type="evidence" value="ECO:0007669"/>
    <property type="project" value="TreeGrafter"/>
</dbReference>
<dbReference type="Proteomes" id="UP000075901">
    <property type="component" value="Unassembled WGS sequence"/>
</dbReference>
<dbReference type="SUPFAM" id="SSF49417">
    <property type="entry name" value="p53-like transcription factors"/>
    <property type="match status" value="1"/>
</dbReference>
<dbReference type="PANTHER" id="PTHR24169">
    <property type="entry name" value="NUCLEAR FACTOR NF-KAPPA-B PROTEIN"/>
    <property type="match status" value="1"/>
</dbReference>
<name>A0A182SIP1_9DIPT</name>
<dbReference type="PANTHER" id="PTHR24169:SF25">
    <property type="entry name" value="DORSAL-RELATED IMMUNITY FACTOR DIF-RELATED"/>
    <property type="match status" value="1"/>
</dbReference>
<dbReference type="AlphaFoldDB" id="A0A182SIP1"/>
<dbReference type="PROSITE" id="PS01204">
    <property type="entry name" value="REL_1"/>
    <property type="match status" value="1"/>
</dbReference>
<evidence type="ECO:0000313" key="4">
    <source>
        <dbReference type="Proteomes" id="UP000075901"/>
    </source>
</evidence>
<reference evidence="3" key="2">
    <citation type="submission" date="2020-05" db="UniProtKB">
        <authorList>
            <consortium name="EnsemblMetazoa"/>
        </authorList>
    </citation>
    <scope>IDENTIFICATION</scope>
    <source>
        <strain evidence="3">maculatus3</strain>
    </source>
</reference>
<organism evidence="3 4">
    <name type="scientific">Anopheles maculatus</name>
    <dbReference type="NCBI Taxonomy" id="74869"/>
    <lineage>
        <taxon>Eukaryota</taxon>
        <taxon>Metazoa</taxon>
        <taxon>Ecdysozoa</taxon>
        <taxon>Arthropoda</taxon>
        <taxon>Hexapoda</taxon>
        <taxon>Insecta</taxon>
        <taxon>Pterygota</taxon>
        <taxon>Neoptera</taxon>
        <taxon>Endopterygota</taxon>
        <taxon>Diptera</taxon>
        <taxon>Nematocera</taxon>
        <taxon>Culicoidea</taxon>
        <taxon>Culicidae</taxon>
        <taxon>Anophelinae</taxon>
        <taxon>Anopheles</taxon>
        <taxon>Anopheles maculatus group</taxon>
    </lineage>
</organism>
<dbReference type="Gene3D" id="2.60.40.340">
    <property type="entry name" value="Rel homology domain (RHD), DNA-binding domain"/>
    <property type="match status" value="1"/>
</dbReference>
<dbReference type="InterPro" id="IPR011539">
    <property type="entry name" value="RHD_DNA_bind_dom"/>
</dbReference>
<sequence>MSFPVRRYDPLSSTDAARFHPNTDDPDDRRCNSSASSDTSTSSSDYEYLNLFHKLDHLKRSPLAGMYNVIVHSNPEIVVNRAVSTASVTDGGDAEIATKTASPTITVTSPPSGANLQEIATKQPLSPPKPSPIPIQKPCPAFQPEVHVIGRDIREEMPPVATQRPYVEITEQPHPKALRFRYECEGRSAGSIPGVSTTAEHKTFPSIQVHGYRGRAVVVVSCVT</sequence>
<feature type="compositionally biased region" description="Low complexity" evidence="1">
    <location>
        <begin position="33"/>
        <end position="43"/>
    </location>
</feature>
<dbReference type="GO" id="GO:0033554">
    <property type="term" value="P:cellular response to stress"/>
    <property type="evidence" value="ECO:0007669"/>
    <property type="project" value="TreeGrafter"/>
</dbReference>
<evidence type="ECO:0000256" key="1">
    <source>
        <dbReference type="SAM" id="MobiDB-lite"/>
    </source>
</evidence>
<dbReference type="GO" id="GO:0038061">
    <property type="term" value="P:non-canonical NF-kappaB signal transduction"/>
    <property type="evidence" value="ECO:0007669"/>
    <property type="project" value="TreeGrafter"/>
</dbReference>
<dbReference type="InterPro" id="IPR008967">
    <property type="entry name" value="p53-like_TF_DNA-bd_sf"/>
</dbReference>
<proteinExistence type="predicted"/>
<dbReference type="VEuPathDB" id="VectorBase:AMAM007568"/>
<dbReference type="InterPro" id="IPR030492">
    <property type="entry name" value="RHD_CS"/>
</dbReference>
<dbReference type="InterPro" id="IPR000451">
    <property type="entry name" value="NFkB/Dor"/>
</dbReference>